<dbReference type="GO" id="GO:0005737">
    <property type="term" value="C:cytoplasm"/>
    <property type="evidence" value="ECO:0007669"/>
    <property type="project" value="InterPro"/>
</dbReference>
<dbReference type="GO" id="GO:0005576">
    <property type="term" value="C:extracellular region"/>
    <property type="evidence" value="ECO:0007669"/>
    <property type="project" value="UniProtKB-SubCell"/>
</dbReference>
<feature type="chain" id="PRO_5008620761" description="Teneurin-like YD-shell domain-containing protein" evidence="5">
    <location>
        <begin position="26"/>
        <end position="2213"/>
    </location>
</feature>
<dbReference type="InterPro" id="IPR028994">
    <property type="entry name" value="Integrin_alpha_N"/>
</dbReference>
<proteinExistence type="predicted"/>
<sequence>MNSNRRKIKLFSSFLLSCISILGFSQNTQTQKFHDTKGNIEVTSAGQLQYTLAIETPPGIKNLVPDVNLTYVSGAGNGLAGYGWNISGIASISRTGKSLEKDGVMKGVQLDYSDYYSFGGQRLILKSGEYGKDGAEYITEKYSNIKIKSVGAIAGQPWQGPEYWEVTLENGSQVWYGAISSGNSNARTPLDYYIVKSKDTNGNYITYDYILENNVAVINNIEWGGNETQNTPSINKMMFTFQARPKSETAYIKGSEFSQSKLLESITVTTKGKQHKKYKLIYKTDYQKTLYRYLEKITVLNSDDEETTPAHFIYEKSYNPYTANRHDWKAGTTLKPNSDTDVIGDFDGDGNLDLLRYHSVISDKIPQKGLYLYKNFYSLTLDVSNNIPQFIESTLLGLKEAVAVNLKKENLIHNRQGFVIYQKVKNSTTSKFDLELLFYSIGENNQLVLNHRKVIANSDYDNTYGISIDGTVTTINNLKNIDFNGDGLSELVLMLNDKSCEILEGPNKRPTKCDEHKRYYVIDLDETIQGNNWFYPLHLSFDYDKRDQDIFEIYKTGDFNGDGLFDFLRIDSNKKPFLITFQKNTSGKYISSLSPFNPSNNEIIKGVWEDSLVGDFNGDGLSDLMMTADVTSALWYIYTSKGNGFKEEMIAFERQAKTRQILTELNENIKVYNPRTFVAYDINNDGKTDLVNLQSQRFYYRYWAGDSTFGAAYKEEIRFTFKVFSIFEGDYSTVNDIYGYNSDYITYFTANNHTGQLAVGKSDFIGVPADLWTGAMLKKIVMGSIGEVDLDYGKGQYTKSCNFFDISMEGRIKSIIQGGVTTDITYKQLDKIKNPGLYDGVKTESYPYVEINQSTGMYVVSELSQSTTSDKKLKQDFRYRGLTSNILGRGMIGFRKTARSSWYAEGFENTKVWSGVEIDPANDGVPVKEWKIKTNEESKIFPEDLSENNLQLLSLSTITYQKDKLLNGQTVANISDADKAKIVTSLLPKTSRNKDFLTNVVTENTITYGQYYLPSISKTSVNGNIGVSSQQFTYANNPSGQGKDYYIGRVTVKVNENNAYSDNHKTMELYIYENNLVKMIGIIPGADIHNLNNGIVNEFMYDGFGNIIKKTIKIGNNSAINVNDGPKQTESSEFDSTGRFVIKKTDNLGLETNFTYNDLGQILTQTDPLGNIITNTYDNWGKLLTSANNLIGKTTYAYDKDTNYNVTITQNESDGNITKVFTNKLGQEYRTSTKAFEQGKFVSKDIQYDILGRKTKESEPYFEGQSANQWNTIIYDDSVFPAKVTTTAFNGKQTETMVSGLTTTVKELNINGYQRTTSKTADALGNIIATTDKGGTIQFSYNAIGKQIQAKYGENIVTTKYDKWGRKSEFNDPSNGLYKYQYNGFGQPTKIISPKGTKEYIYNKSGQLISQKELSITDAGQATNKNISFIYNAKGLLIKKSGIAQGQEFSSDFTYDPQGRLLSNSESSYGRNYTQKGITYDDKGRIVSFEKELQGGITTKVAIENVYSAWNGELYQTKDKNSGKVLWELKETNVKGQALKTKLGEAEIKNSYDVNGFLTNTNHSSAIKPSILQLSYSFDAIKNELRARTTSGDFNITESFDYDDNNRLINWSNPITGIKPSSDRNVYDSKGRITQNDQIGNIKFENSDKIYQPTGMTLNTAGTQNYNGDLIQTITYNENNDPVQINGEKNQIKFRYGLGNMRQKVDILKLKQNSSSIEFALSTSRTDIVDPNAPIWKNTITKLYSEDGSFEVIINQASNEEKHILYIEGSPYESNIVYLKDFGQTEGSYKFLHKDYLGSILAISDESGNRLEQRHFDAWGNLTHLQCGNTPVIMDKNVIDNTLLLVDRGYTGHEHFAEVGIIHMNGRLYDPLLRRFLNADENIQDPTNTQNYNKYGYVMNNPLMYNDPDGEFWMWLAGALVGGYLNGVAANNGNWNPTKWNWQKSWSAVVGGAIGGAAIGGTIGNISNNVGAIKNYLPGIVSGGLNSAFSGGNFLGGAIGGLSYSADVFDNRITPGSGINTGYKYIISPNHNDEGSGLNNFEQENPVAPWFFDEKGEELLNHWLGGSGKKLNFSYDKGWTTYMSKNGFLQYELRKRAIARSYTMYSEKKTKHSETSGNFWFEIDNSYNTGYGMLHGTQYFSYDMRGNYDIKNDSYIFQFNLKWTDQINYNKHFLMDRIFNGITRAVAKPKDYWITIKWIQTIIIKNKEWEKLQ</sequence>
<evidence type="ECO:0000256" key="2">
    <source>
        <dbReference type="ARBA" id="ARBA00022525"/>
    </source>
</evidence>
<evidence type="ECO:0000259" key="6">
    <source>
        <dbReference type="Pfam" id="PF25023"/>
    </source>
</evidence>
<dbReference type="Pfam" id="PF05593">
    <property type="entry name" value="RHS_repeat"/>
    <property type="match status" value="1"/>
</dbReference>
<dbReference type="RefSeq" id="WP_065394678.1">
    <property type="nucleotide sequence ID" value="NZ_MAYH01000023.1"/>
</dbReference>
<dbReference type="Pfam" id="PF25023">
    <property type="entry name" value="TEN_YD-shell"/>
    <property type="match status" value="1"/>
</dbReference>
<dbReference type="InterPro" id="IPR031325">
    <property type="entry name" value="RHS_repeat"/>
</dbReference>
<dbReference type="InterPro" id="IPR050708">
    <property type="entry name" value="T6SS_VgrG/RHS"/>
</dbReference>
<organism evidence="7 8">
    <name type="scientific">Chryseobacterium artocarpi</name>
    <dbReference type="NCBI Taxonomy" id="1414727"/>
    <lineage>
        <taxon>Bacteria</taxon>
        <taxon>Pseudomonadati</taxon>
        <taxon>Bacteroidota</taxon>
        <taxon>Flavobacteriia</taxon>
        <taxon>Flavobacteriales</taxon>
        <taxon>Weeksellaceae</taxon>
        <taxon>Chryseobacterium group</taxon>
        <taxon>Chryseobacterium</taxon>
    </lineage>
</organism>
<keyword evidence="2" id="KW-0964">Secreted</keyword>
<dbReference type="Pfam" id="PF03534">
    <property type="entry name" value="SpvB"/>
    <property type="match status" value="1"/>
</dbReference>
<comment type="caution">
    <text evidence="7">The sequence shown here is derived from an EMBL/GenBank/DDBJ whole genome shotgun (WGS) entry which is preliminary data.</text>
</comment>
<dbReference type="InterPro" id="IPR006530">
    <property type="entry name" value="YD"/>
</dbReference>
<dbReference type="SUPFAM" id="SSF69318">
    <property type="entry name" value="Integrin alpha N-terminal domain"/>
    <property type="match status" value="1"/>
</dbReference>
<feature type="signal peptide" evidence="5">
    <location>
        <begin position="1"/>
        <end position="25"/>
    </location>
</feature>
<dbReference type="NCBIfam" id="TIGR01643">
    <property type="entry name" value="YD_repeat_2x"/>
    <property type="match status" value="1"/>
</dbReference>
<dbReference type="EMBL" id="MAYH01000023">
    <property type="protein sequence ID" value="OCA72456.1"/>
    <property type="molecule type" value="Genomic_DNA"/>
</dbReference>
<feature type="domain" description="Teneurin-like YD-shell" evidence="6">
    <location>
        <begin position="1336"/>
        <end position="1409"/>
    </location>
</feature>
<dbReference type="OrthoDB" id="6225685at2"/>
<dbReference type="InterPro" id="IPR022385">
    <property type="entry name" value="Rhs_assc_core"/>
</dbReference>
<accession>A0A1B8ZLJ1</accession>
<evidence type="ECO:0000313" key="7">
    <source>
        <dbReference type="EMBL" id="OCA72456.1"/>
    </source>
</evidence>
<dbReference type="InterPro" id="IPR056823">
    <property type="entry name" value="TEN-like_YD-shell"/>
</dbReference>
<evidence type="ECO:0000256" key="1">
    <source>
        <dbReference type="ARBA" id="ARBA00004613"/>
    </source>
</evidence>
<dbReference type="PANTHER" id="PTHR32305:SF15">
    <property type="entry name" value="PROTEIN RHSA-RELATED"/>
    <property type="match status" value="1"/>
</dbReference>
<evidence type="ECO:0000256" key="4">
    <source>
        <dbReference type="ARBA" id="ARBA00023026"/>
    </source>
</evidence>
<name>A0A1B8ZLJ1_9FLAO</name>
<keyword evidence="3" id="KW-0677">Repeat</keyword>
<gene>
    <name evidence="7" type="ORF">BBI01_10055</name>
</gene>
<reference evidence="7 8" key="1">
    <citation type="submission" date="2016-07" db="EMBL/GenBank/DDBJ databases">
        <authorList>
            <person name="Jeong J.-J."/>
            <person name="Kim D.W."/>
            <person name="Sang M.K."/>
            <person name="Choi I.-G."/>
            <person name="Kim K.D."/>
        </authorList>
    </citation>
    <scope>NUCLEOTIDE SEQUENCE [LARGE SCALE GENOMIC DNA]</scope>
    <source>
        <strain evidence="7 8">UTM-3</strain>
    </source>
</reference>
<evidence type="ECO:0000256" key="5">
    <source>
        <dbReference type="SAM" id="SignalP"/>
    </source>
</evidence>
<dbReference type="NCBIfam" id="TIGR03696">
    <property type="entry name" value="Rhs_assc_core"/>
    <property type="match status" value="1"/>
</dbReference>
<keyword evidence="4" id="KW-0843">Virulence</keyword>
<keyword evidence="8" id="KW-1185">Reference proteome</keyword>
<evidence type="ECO:0000313" key="8">
    <source>
        <dbReference type="Proteomes" id="UP000092651"/>
    </source>
</evidence>
<comment type="subcellular location">
    <subcellularLocation>
        <location evidence="1">Secreted</location>
    </subcellularLocation>
</comment>
<evidence type="ECO:0000256" key="3">
    <source>
        <dbReference type="ARBA" id="ARBA00022737"/>
    </source>
</evidence>
<keyword evidence="5" id="KW-0732">Signal</keyword>
<dbReference type="Gene3D" id="2.180.10.10">
    <property type="entry name" value="RHS repeat-associated core"/>
    <property type="match status" value="1"/>
</dbReference>
<dbReference type="Proteomes" id="UP000092651">
    <property type="component" value="Unassembled WGS sequence"/>
</dbReference>
<dbReference type="PANTHER" id="PTHR32305">
    <property type="match status" value="1"/>
</dbReference>
<dbReference type="InterPro" id="IPR003284">
    <property type="entry name" value="Sal_SpvB"/>
</dbReference>
<protein>
    <recommendedName>
        <fullName evidence="6">Teneurin-like YD-shell domain-containing protein</fullName>
    </recommendedName>
</protein>